<dbReference type="InterPro" id="IPR006578">
    <property type="entry name" value="MADF-dom"/>
</dbReference>
<dbReference type="Pfam" id="PF10545">
    <property type="entry name" value="MADF_DNA_bdg"/>
    <property type="match status" value="1"/>
</dbReference>
<accession>A0A914C5D4</accession>
<reference evidence="4" key="1">
    <citation type="submission" date="2022-11" db="UniProtKB">
        <authorList>
            <consortium name="WormBaseParasite"/>
        </authorList>
    </citation>
    <scope>IDENTIFICATION</scope>
</reference>
<dbReference type="PANTHER" id="PTHR12243:SF67">
    <property type="entry name" value="COREPRESSOR OF PANGOLIN, ISOFORM A-RELATED"/>
    <property type="match status" value="1"/>
</dbReference>
<dbReference type="GO" id="GO:0005634">
    <property type="term" value="C:nucleus"/>
    <property type="evidence" value="ECO:0007669"/>
    <property type="project" value="TreeGrafter"/>
</dbReference>
<dbReference type="GO" id="GO:0006357">
    <property type="term" value="P:regulation of transcription by RNA polymerase II"/>
    <property type="evidence" value="ECO:0007669"/>
    <property type="project" value="TreeGrafter"/>
</dbReference>
<proteinExistence type="predicted"/>
<dbReference type="GO" id="GO:0005667">
    <property type="term" value="C:transcription regulator complex"/>
    <property type="evidence" value="ECO:0007669"/>
    <property type="project" value="TreeGrafter"/>
</dbReference>
<feature type="region of interest" description="Disordered" evidence="1">
    <location>
        <begin position="218"/>
        <end position="244"/>
    </location>
</feature>
<feature type="domain" description="MADF" evidence="2">
    <location>
        <begin position="18"/>
        <end position="109"/>
    </location>
</feature>
<dbReference type="PANTHER" id="PTHR12243">
    <property type="entry name" value="MADF DOMAIN TRANSCRIPTION FACTOR"/>
    <property type="match status" value="1"/>
</dbReference>
<dbReference type="Proteomes" id="UP000887540">
    <property type="component" value="Unplaced"/>
</dbReference>
<evidence type="ECO:0000313" key="4">
    <source>
        <dbReference type="WBParaSite" id="ACRNAN_Path_328.g1261.t1"/>
    </source>
</evidence>
<keyword evidence="3" id="KW-1185">Reference proteome</keyword>
<evidence type="ECO:0000256" key="1">
    <source>
        <dbReference type="SAM" id="MobiDB-lite"/>
    </source>
</evidence>
<sequence>MAPIAIPSCNLSPEQKEILIDAVRQRPAIWNCTSDEYNDIGSRKNAYSEVAALLSNDAVQYSAAEMQTEWKKMRDIFNRTLKKVIAGTNPKEITWRYWHKMQFIAENEKLQILKCVRKWNKMARKYKTDVSPTDGEFPFKHLVENGFAGVDSNENFSDDGDLGQETSSAQMTLDWLANYQCPSFNIDEPDIKTQDKNAYMNDNDHAQSLMEPNYNLPQQNGPAAKRKRTEQTISPSPNGVLGNSSANSEADIFGAFIANKLSWISSRNFKKACQLQKDLMEMVLKCQMEVFETQTNHDL</sequence>
<name>A0A914C5D4_9BILA</name>
<protein>
    <submittedName>
        <fullName evidence="4">MADF domain-containing protein</fullName>
    </submittedName>
</protein>
<dbReference type="PROSITE" id="PS51029">
    <property type="entry name" value="MADF"/>
    <property type="match status" value="1"/>
</dbReference>
<dbReference type="AlphaFoldDB" id="A0A914C5D4"/>
<dbReference type="WBParaSite" id="ACRNAN_Path_328.g1261.t1">
    <property type="protein sequence ID" value="ACRNAN_Path_328.g1261.t1"/>
    <property type="gene ID" value="ACRNAN_Path_328.g1261"/>
</dbReference>
<evidence type="ECO:0000259" key="2">
    <source>
        <dbReference type="PROSITE" id="PS51029"/>
    </source>
</evidence>
<dbReference type="InterPro" id="IPR039353">
    <property type="entry name" value="TF_Adf1"/>
</dbReference>
<organism evidence="3 4">
    <name type="scientific">Acrobeloides nanus</name>
    <dbReference type="NCBI Taxonomy" id="290746"/>
    <lineage>
        <taxon>Eukaryota</taxon>
        <taxon>Metazoa</taxon>
        <taxon>Ecdysozoa</taxon>
        <taxon>Nematoda</taxon>
        <taxon>Chromadorea</taxon>
        <taxon>Rhabditida</taxon>
        <taxon>Tylenchina</taxon>
        <taxon>Cephalobomorpha</taxon>
        <taxon>Cephaloboidea</taxon>
        <taxon>Cephalobidae</taxon>
        <taxon>Acrobeloides</taxon>
    </lineage>
</organism>
<dbReference type="SMART" id="SM00595">
    <property type="entry name" value="MADF"/>
    <property type="match status" value="1"/>
</dbReference>
<evidence type="ECO:0000313" key="3">
    <source>
        <dbReference type="Proteomes" id="UP000887540"/>
    </source>
</evidence>
<feature type="compositionally biased region" description="Polar residues" evidence="1">
    <location>
        <begin position="231"/>
        <end position="244"/>
    </location>
</feature>